<evidence type="ECO:0000259" key="6">
    <source>
        <dbReference type="Pfam" id="PF08281"/>
    </source>
</evidence>
<proteinExistence type="inferred from homology"/>
<keyword evidence="2" id="KW-0805">Transcription regulation</keyword>
<dbReference type="GO" id="GO:0003677">
    <property type="term" value="F:DNA binding"/>
    <property type="evidence" value="ECO:0007669"/>
    <property type="project" value="InterPro"/>
</dbReference>
<dbReference type="AlphaFoldDB" id="X0Y8V7"/>
<dbReference type="GO" id="GO:0016987">
    <property type="term" value="F:sigma factor activity"/>
    <property type="evidence" value="ECO:0007669"/>
    <property type="project" value="UniProtKB-KW"/>
</dbReference>
<dbReference type="Pfam" id="PF04542">
    <property type="entry name" value="Sigma70_r2"/>
    <property type="match status" value="1"/>
</dbReference>
<dbReference type="InterPro" id="IPR014284">
    <property type="entry name" value="RNA_pol_sigma-70_dom"/>
</dbReference>
<comment type="similarity">
    <text evidence="1">Belongs to the sigma-70 factor family. ECF subfamily.</text>
</comment>
<evidence type="ECO:0000256" key="2">
    <source>
        <dbReference type="ARBA" id="ARBA00023015"/>
    </source>
</evidence>
<name>X0Y8V7_9ZZZZ</name>
<evidence type="ECO:0008006" key="8">
    <source>
        <dbReference type="Google" id="ProtNLM"/>
    </source>
</evidence>
<evidence type="ECO:0000256" key="1">
    <source>
        <dbReference type="ARBA" id="ARBA00010641"/>
    </source>
</evidence>
<organism evidence="7">
    <name type="scientific">marine sediment metagenome</name>
    <dbReference type="NCBI Taxonomy" id="412755"/>
    <lineage>
        <taxon>unclassified sequences</taxon>
        <taxon>metagenomes</taxon>
        <taxon>ecological metagenomes</taxon>
    </lineage>
</organism>
<keyword evidence="4" id="KW-0804">Transcription</keyword>
<evidence type="ECO:0000256" key="3">
    <source>
        <dbReference type="ARBA" id="ARBA00023082"/>
    </source>
</evidence>
<evidence type="ECO:0000313" key="7">
    <source>
        <dbReference type="EMBL" id="GAG52274.1"/>
    </source>
</evidence>
<dbReference type="PANTHER" id="PTHR43133">
    <property type="entry name" value="RNA POLYMERASE ECF-TYPE SIGMA FACTO"/>
    <property type="match status" value="1"/>
</dbReference>
<dbReference type="InterPro" id="IPR007627">
    <property type="entry name" value="RNA_pol_sigma70_r2"/>
</dbReference>
<reference evidence="7" key="1">
    <citation type="journal article" date="2014" name="Front. Microbiol.">
        <title>High frequency of phylogenetically diverse reductive dehalogenase-homologous genes in deep subseafloor sedimentary metagenomes.</title>
        <authorList>
            <person name="Kawai M."/>
            <person name="Futagami T."/>
            <person name="Toyoda A."/>
            <person name="Takaki Y."/>
            <person name="Nishi S."/>
            <person name="Hori S."/>
            <person name="Arai W."/>
            <person name="Tsubouchi T."/>
            <person name="Morono Y."/>
            <person name="Uchiyama I."/>
            <person name="Ito T."/>
            <person name="Fujiyama A."/>
            <person name="Inagaki F."/>
            <person name="Takami H."/>
        </authorList>
    </citation>
    <scope>NUCLEOTIDE SEQUENCE</scope>
    <source>
        <strain evidence="7">Expedition CK06-06</strain>
    </source>
</reference>
<dbReference type="Gene3D" id="1.10.10.10">
    <property type="entry name" value="Winged helix-like DNA-binding domain superfamily/Winged helix DNA-binding domain"/>
    <property type="match status" value="1"/>
</dbReference>
<feature type="domain" description="RNA polymerase sigma factor 70 region 4 type 2" evidence="6">
    <location>
        <begin position="93"/>
        <end position="143"/>
    </location>
</feature>
<evidence type="ECO:0000259" key="5">
    <source>
        <dbReference type="Pfam" id="PF04542"/>
    </source>
</evidence>
<dbReference type="SUPFAM" id="SSF88659">
    <property type="entry name" value="Sigma3 and sigma4 domains of RNA polymerase sigma factors"/>
    <property type="match status" value="1"/>
</dbReference>
<dbReference type="SUPFAM" id="SSF88946">
    <property type="entry name" value="Sigma2 domain of RNA polymerase sigma factors"/>
    <property type="match status" value="1"/>
</dbReference>
<evidence type="ECO:0000256" key="4">
    <source>
        <dbReference type="ARBA" id="ARBA00023163"/>
    </source>
</evidence>
<dbReference type="PANTHER" id="PTHR43133:SF63">
    <property type="entry name" value="RNA POLYMERASE SIGMA FACTOR FECI-RELATED"/>
    <property type="match status" value="1"/>
</dbReference>
<dbReference type="NCBIfam" id="TIGR02937">
    <property type="entry name" value="sigma70-ECF"/>
    <property type="match status" value="1"/>
</dbReference>
<dbReference type="InterPro" id="IPR013324">
    <property type="entry name" value="RNA_pol_sigma_r3/r4-like"/>
</dbReference>
<gene>
    <name evidence="7" type="ORF">S01H1_77676</name>
</gene>
<accession>X0Y8V7</accession>
<comment type="caution">
    <text evidence="7">The sequence shown here is derived from an EMBL/GenBank/DDBJ whole genome shotgun (WGS) entry which is preliminary data.</text>
</comment>
<protein>
    <recommendedName>
        <fullName evidence="8">RNA polymerase sigma-70 region 2 domain-containing protein</fullName>
    </recommendedName>
</protein>
<feature type="domain" description="RNA polymerase sigma-70 region 2" evidence="5">
    <location>
        <begin position="3"/>
        <end position="52"/>
    </location>
</feature>
<keyword evidence="3" id="KW-0731">Sigma factor</keyword>
<feature type="non-terminal residue" evidence="7">
    <location>
        <position position="1"/>
    </location>
</feature>
<dbReference type="InterPro" id="IPR013325">
    <property type="entry name" value="RNA_pol_sigma_r2"/>
</dbReference>
<dbReference type="GO" id="GO:0006352">
    <property type="term" value="P:DNA-templated transcription initiation"/>
    <property type="evidence" value="ECO:0007669"/>
    <property type="project" value="InterPro"/>
</dbReference>
<dbReference type="InterPro" id="IPR036388">
    <property type="entry name" value="WH-like_DNA-bd_sf"/>
</dbReference>
<dbReference type="InterPro" id="IPR013249">
    <property type="entry name" value="RNA_pol_sigma70_r4_t2"/>
</dbReference>
<sequence length="154" mass="16740">SASADVGDVVQETFLSAACSAGGYNPARGSLWLWLTGIARNHVAAHYRDRQRDCRIRPGGDLGADAAARLSEWFSNRRTDPPEALSSAETANLVRSAVAQLPLDYQRLLIARYCDGVSNKQIAQSNGCSLEAIRSKTARARRAFRRVFGKEAAC</sequence>
<dbReference type="InterPro" id="IPR039425">
    <property type="entry name" value="RNA_pol_sigma-70-like"/>
</dbReference>
<dbReference type="EMBL" id="BARS01052225">
    <property type="protein sequence ID" value="GAG52274.1"/>
    <property type="molecule type" value="Genomic_DNA"/>
</dbReference>
<dbReference type="Pfam" id="PF08281">
    <property type="entry name" value="Sigma70_r4_2"/>
    <property type="match status" value="1"/>
</dbReference>
<dbReference type="Gene3D" id="1.10.1740.10">
    <property type="match status" value="1"/>
</dbReference>